<name>A0A0E9WG31_ANGAN</name>
<accession>A0A0E9WG31</accession>
<evidence type="ECO:0000313" key="1">
    <source>
        <dbReference type="EMBL" id="JAH88448.1"/>
    </source>
</evidence>
<sequence>MSQVDDYGIFLPNNCPQVKQPYITNNITIAVLIFLKTPLSPKQSMCSLLHSLEKFIVLFLLSIFKSI</sequence>
<reference evidence="1" key="1">
    <citation type="submission" date="2014-11" db="EMBL/GenBank/DDBJ databases">
        <authorList>
            <person name="Amaro Gonzalez C."/>
        </authorList>
    </citation>
    <scope>NUCLEOTIDE SEQUENCE</scope>
</reference>
<reference evidence="1" key="2">
    <citation type="journal article" date="2015" name="Fish Shellfish Immunol.">
        <title>Early steps in the European eel (Anguilla anguilla)-Vibrio vulnificus interaction in the gills: Role of the RtxA13 toxin.</title>
        <authorList>
            <person name="Callol A."/>
            <person name="Pajuelo D."/>
            <person name="Ebbesson L."/>
            <person name="Teles M."/>
            <person name="MacKenzie S."/>
            <person name="Amaro C."/>
        </authorList>
    </citation>
    <scope>NUCLEOTIDE SEQUENCE</scope>
</reference>
<protein>
    <submittedName>
        <fullName evidence="1">Uncharacterized protein</fullName>
    </submittedName>
</protein>
<dbReference type="EMBL" id="GBXM01020129">
    <property type="protein sequence ID" value="JAH88448.1"/>
    <property type="molecule type" value="Transcribed_RNA"/>
</dbReference>
<dbReference type="AlphaFoldDB" id="A0A0E9WG31"/>
<organism evidence="1">
    <name type="scientific">Anguilla anguilla</name>
    <name type="common">European freshwater eel</name>
    <name type="synonym">Muraena anguilla</name>
    <dbReference type="NCBI Taxonomy" id="7936"/>
    <lineage>
        <taxon>Eukaryota</taxon>
        <taxon>Metazoa</taxon>
        <taxon>Chordata</taxon>
        <taxon>Craniata</taxon>
        <taxon>Vertebrata</taxon>
        <taxon>Euteleostomi</taxon>
        <taxon>Actinopterygii</taxon>
        <taxon>Neopterygii</taxon>
        <taxon>Teleostei</taxon>
        <taxon>Anguilliformes</taxon>
        <taxon>Anguillidae</taxon>
        <taxon>Anguilla</taxon>
    </lineage>
</organism>
<proteinExistence type="predicted"/>